<dbReference type="OrthoDB" id="5801841at2"/>
<protein>
    <recommendedName>
        <fullName evidence="5">Lipoprotein</fullName>
    </recommendedName>
</protein>
<evidence type="ECO:0008006" key="5">
    <source>
        <dbReference type="Google" id="ProtNLM"/>
    </source>
</evidence>
<gene>
    <name evidence="3" type="ORF">ATK74_2601</name>
</gene>
<organism evidence="3 4">
    <name type="scientific">Propionicimonas paludicola</name>
    <dbReference type="NCBI Taxonomy" id="185243"/>
    <lineage>
        <taxon>Bacteria</taxon>
        <taxon>Bacillati</taxon>
        <taxon>Actinomycetota</taxon>
        <taxon>Actinomycetes</taxon>
        <taxon>Propionibacteriales</taxon>
        <taxon>Nocardioidaceae</taxon>
        <taxon>Propionicimonas</taxon>
    </lineage>
</organism>
<dbReference type="AlphaFoldDB" id="A0A2A9CV56"/>
<evidence type="ECO:0000256" key="2">
    <source>
        <dbReference type="SAM" id="SignalP"/>
    </source>
</evidence>
<feature type="chain" id="PRO_5038815513" description="Lipoprotein" evidence="2">
    <location>
        <begin position="25"/>
        <end position="135"/>
    </location>
</feature>
<keyword evidence="4" id="KW-1185">Reference proteome</keyword>
<sequence length="135" mass="14360">MTVRRRLAPIVAGLALAVTGCASQGVPMDSPSARPPFQTTSPMPTPNAGASASVPPVRWQAILDDLATRKVPADQVTLVSAESVTFNDGSLGCPEPGRMYTQALVDGMRVQVKAAGKLYDYRFGNTNTPKLCERR</sequence>
<dbReference type="PROSITE" id="PS51257">
    <property type="entry name" value="PROKAR_LIPOPROTEIN"/>
    <property type="match status" value="1"/>
</dbReference>
<dbReference type="Proteomes" id="UP000226079">
    <property type="component" value="Unassembled WGS sequence"/>
</dbReference>
<proteinExistence type="predicted"/>
<keyword evidence="2" id="KW-0732">Signal</keyword>
<evidence type="ECO:0000256" key="1">
    <source>
        <dbReference type="SAM" id="MobiDB-lite"/>
    </source>
</evidence>
<dbReference type="EMBL" id="PDJC01000001">
    <property type="protein sequence ID" value="PFG18021.1"/>
    <property type="molecule type" value="Genomic_DNA"/>
</dbReference>
<accession>A0A2A9CV56</accession>
<reference evidence="3 4" key="1">
    <citation type="submission" date="2017-10" db="EMBL/GenBank/DDBJ databases">
        <title>Sequencing the genomes of 1000 actinobacteria strains.</title>
        <authorList>
            <person name="Klenk H.-P."/>
        </authorList>
    </citation>
    <scope>NUCLEOTIDE SEQUENCE [LARGE SCALE GENOMIC DNA]</scope>
    <source>
        <strain evidence="3 4">DSM 15597</strain>
    </source>
</reference>
<feature type="region of interest" description="Disordered" evidence="1">
    <location>
        <begin position="27"/>
        <end position="53"/>
    </location>
</feature>
<evidence type="ECO:0000313" key="4">
    <source>
        <dbReference type="Proteomes" id="UP000226079"/>
    </source>
</evidence>
<name>A0A2A9CV56_9ACTN</name>
<evidence type="ECO:0000313" key="3">
    <source>
        <dbReference type="EMBL" id="PFG18021.1"/>
    </source>
</evidence>
<comment type="caution">
    <text evidence="3">The sequence shown here is derived from an EMBL/GenBank/DDBJ whole genome shotgun (WGS) entry which is preliminary data.</text>
</comment>
<feature type="signal peptide" evidence="2">
    <location>
        <begin position="1"/>
        <end position="24"/>
    </location>
</feature>
<dbReference type="RefSeq" id="WP_098461406.1">
    <property type="nucleotide sequence ID" value="NZ_PDJC01000001.1"/>
</dbReference>